<evidence type="ECO:0000313" key="3">
    <source>
        <dbReference type="Proteomes" id="UP000319255"/>
    </source>
</evidence>
<comment type="caution">
    <text evidence="2">The sequence shown here is derived from an EMBL/GenBank/DDBJ whole genome shotgun (WGS) entry which is preliminary data.</text>
</comment>
<evidence type="ECO:0000313" key="2">
    <source>
        <dbReference type="EMBL" id="TPE52597.1"/>
    </source>
</evidence>
<dbReference type="Proteomes" id="UP000319255">
    <property type="component" value="Unassembled WGS sequence"/>
</dbReference>
<protein>
    <submittedName>
        <fullName evidence="2">Phage portal protein</fullName>
    </submittedName>
</protein>
<dbReference type="EMBL" id="VFRP01000003">
    <property type="protein sequence ID" value="TPE52597.1"/>
    <property type="molecule type" value="Genomic_DNA"/>
</dbReference>
<dbReference type="GO" id="GO:0005198">
    <property type="term" value="F:structural molecule activity"/>
    <property type="evidence" value="ECO:0007669"/>
    <property type="project" value="InterPro"/>
</dbReference>
<gene>
    <name evidence="2" type="ORF">FJM51_05305</name>
</gene>
<reference evidence="2 3" key="1">
    <citation type="submission" date="2019-06" db="EMBL/GenBank/DDBJ databases">
        <title>A novel bacterium of genus Amaricoccus, isolated from marine sediment.</title>
        <authorList>
            <person name="Huang H."/>
            <person name="Mo K."/>
            <person name="Hu Y."/>
        </authorList>
    </citation>
    <scope>NUCLEOTIDE SEQUENCE [LARGE SCALE GENOMIC DNA]</scope>
    <source>
        <strain evidence="2 3">HB172011</strain>
    </source>
</reference>
<evidence type="ECO:0000256" key="1">
    <source>
        <dbReference type="SAM" id="MobiDB-lite"/>
    </source>
</evidence>
<dbReference type="InterPro" id="IPR006429">
    <property type="entry name" value="Phage_lambda_portal"/>
</dbReference>
<name>A0A501WYI8_9RHOB</name>
<dbReference type="GO" id="GO:0019068">
    <property type="term" value="P:virion assembly"/>
    <property type="evidence" value="ECO:0007669"/>
    <property type="project" value="InterPro"/>
</dbReference>
<keyword evidence="3" id="KW-1185">Reference proteome</keyword>
<dbReference type="RefSeq" id="WP_140453080.1">
    <property type="nucleotide sequence ID" value="NZ_VFRP01000003.1"/>
</dbReference>
<dbReference type="NCBIfam" id="TIGR01539">
    <property type="entry name" value="portal_lambda"/>
    <property type="match status" value="1"/>
</dbReference>
<organism evidence="2 3">
    <name type="scientific">Amaricoccus solimangrovi</name>
    <dbReference type="NCBI Taxonomy" id="2589815"/>
    <lineage>
        <taxon>Bacteria</taxon>
        <taxon>Pseudomonadati</taxon>
        <taxon>Pseudomonadota</taxon>
        <taxon>Alphaproteobacteria</taxon>
        <taxon>Rhodobacterales</taxon>
        <taxon>Paracoccaceae</taxon>
        <taxon>Amaricoccus</taxon>
    </lineage>
</organism>
<feature type="region of interest" description="Disordered" evidence="1">
    <location>
        <begin position="494"/>
        <end position="513"/>
    </location>
</feature>
<accession>A0A501WYI8</accession>
<dbReference type="OrthoDB" id="9770450at2"/>
<dbReference type="Pfam" id="PF05136">
    <property type="entry name" value="Phage_portal_2"/>
    <property type="match status" value="1"/>
</dbReference>
<dbReference type="AlphaFoldDB" id="A0A501WYI8"/>
<feature type="compositionally biased region" description="Low complexity" evidence="1">
    <location>
        <begin position="494"/>
        <end position="505"/>
    </location>
</feature>
<proteinExistence type="predicted"/>
<sequence>MTSKREWWRLGRAAPSLAPMTRTPPALTAEAPEPVAAPAARAFKAARPGRLTSGFFAGVGVSSRDETRRDLRGLLAHARYAAQNIDYVRSYEMMVRRHVIGRAGIALQMDVRDPGGANDRVANDRIESAWTRWGRRGSVTPCGRLSWWNIENIAATMVAREGNCLLRVHRGPGFGPFGFQVAPISFDLLDLDHSEDLRDGRFVRGGIECDGFGRPLAYHLWTAHPSEAQGIGRRRRVRVAAEDIVHVWRPNEAGQEFGVPQSHTALRRFNMLARYEESALAAAHYGAAVAAFFKQEADDSPIGAPDAAEIPDEITPGMTAMLPPGVDIANWSPNYPDGEMPAFNKAMLRGGAAGLGVSYAGLTSDMEGANFSSLRDGRGEERDEWRMFQRDVAETLHAEVFRRWLPFGLAAAGLPLVKIDKFDAALWRPRSWPSVNPKDDAAANEADLRNGLKAPSQIVAERGEDFEGMVRRLAADIAMLREAGVPIPAVLTGAAGSSAAPADPAEPITPPEE</sequence>